<dbReference type="Proteomes" id="UP000823775">
    <property type="component" value="Unassembled WGS sequence"/>
</dbReference>
<protein>
    <submittedName>
        <fullName evidence="1">Uncharacterized protein</fullName>
    </submittedName>
</protein>
<gene>
    <name evidence="1" type="ORF">HAX54_042595</name>
</gene>
<dbReference type="EMBL" id="JACEIK010000063">
    <property type="protein sequence ID" value="MCD7448461.1"/>
    <property type="molecule type" value="Genomic_DNA"/>
</dbReference>
<comment type="caution">
    <text evidence="1">The sequence shown here is derived from an EMBL/GenBank/DDBJ whole genome shotgun (WGS) entry which is preliminary data.</text>
</comment>
<proteinExistence type="predicted"/>
<name>A0ABS8RNT6_DATST</name>
<sequence>MRLAKQMFVLKLEKVMGEEVGVALEKSLLKAPIIKSWSPTDGDTPLFPSVLSLESKELRLYDVILGALWMKTLGLVTMDFTELIMIFNYQGKHYVLKGVDENYKLASSKAMNKLHGDEVDYLCYS</sequence>
<organism evidence="1 2">
    <name type="scientific">Datura stramonium</name>
    <name type="common">Jimsonweed</name>
    <name type="synonym">Common thornapple</name>
    <dbReference type="NCBI Taxonomy" id="4076"/>
    <lineage>
        <taxon>Eukaryota</taxon>
        <taxon>Viridiplantae</taxon>
        <taxon>Streptophyta</taxon>
        <taxon>Embryophyta</taxon>
        <taxon>Tracheophyta</taxon>
        <taxon>Spermatophyta</taxon>
        <taxon>Magnoliopsida</taxon>
        <taxon>eudicotyledons</taxon>
        <taxon>Gunneridae</taxon>
        <taxon>Pentapetalae</taxon>
        <taxon>asterids</taxon>
        <taxon>lamiids</taxon>
        <taxon>Solanales</taxon>
        <taxon>Solanaceae</taxon>
        <taxon>Solanoideae</taxon>
        <taxon>Datureae</taxon>
        <taxon>Datura</taxon>
    </lineage>
</organism>
<accession>A0ABS8RNT6</accession>
<reference evidence="1 2" key="1">
    <citation type="journal article" date="2021" name="BMC Genomics">
        <title>Datura genome reveals duplications of psychoactive alkaloid biosynthetic genes and high mutation rate following tissue culture.</title>
        <authorList>
            <person name="Rajewski A."/>
            <person name="Carter-House D."/>
            <person name="Stajich J."/>
            <person name="Litt A."/>
        </authorList>
    </citation>
    <scope>NUCLEOTIDE SEQUENCE [LARGE SCALE GENOMIC DNA]</scope>
    <source>
        <strain evidence="1">AR-01</strain>
    </source>
</reference>
<evidence type="ECO:0000313" key="2">
    <source>
        <dbReference type="Proteomes" id="UP000823775"/>
    </source>
</evidence>
<evidence type="ECO:0000313" key="1">
    <source>
        <dbReference type="EMBL" id="MCD7448461.1"/>
    </source>
</evidence>
<keyword evidence="2" id="KW-1185">Reference proteome</keyword>